<protein>
    <submittedName>
        <fullName evidence="1">Uncharacterized protein</fullName>
    </submittedName>
</protein>
<dbReference type="Proteomes" id="UP001139700">
    <property type="component" value="Unassembled WGS sequence"/>
</dbReference>
<dbReference type="RefSeq" id="WP_234613337.1">
    <property type="nucleotide sequence ID" value="NZ_CP098806.1"/>
</dbReference>
<proteinExistence type="predicted"/>
<gene>
    <name evidence="1" type="ORF">LXM24_12140</name>
</gene>
<accession>A0A9X1P8W0</accession>
<evidence type="ECO:0000313" key="1">
    <source>
        <dbReference type="EMBL" id="MCF0040839.1"/>
    </source>
</evidence>
<keyword evidence="2" id="KW-1185">Reference proteome</keyword>
<name>A0A9X1P8W0_9BACT</name>
<sequence>MKFLFISILILSQVFDCTSEDSPLPASEAADALYQQFHGKYKIVSSVSSEPLDVNLDGESSMDLLAEIEELPNISNLDIRIYAPSDRNPRPTFIFTQAWPEQSIRMGSGKVWDGIETISFNPAYNFSYNMKVVARSFNFSEDLKQLIVTPDDSEDPFFRQSAPKSVLVKDDGTLAVIANRRIYTSNGVREVTVTTIYERFTMST</sequence>
<reference evidence="1" key="1">
    <citation type="submission" date="2021-12" db="EMBL/GenBank/DDBJ databases">
        <title>Novel species in genus Dyadobacter.</title>
        <authorList>
            <person name="Ma C."/>
        </authorList>
    </citation>
    <scope>NUCLEOTIDE SEQUENCE</scope>
    <source>
        <strain evidence="1">CY399</strain>
    </source>
</reference>
<evidence type="ECO:0000313" key="2">
    <source>
        <dbReference type="Proteomes" id="UP001139700"/>
    </source>
</evidence>
<organism evidence="1 2">
    <name type="scientific">Dyadobacter fanqingshengii</name>
    <dbReference type="NCBI Taxonomy" id="2906443"/>
    <lineage>
        <taxon>Bacteria</taxon>
        <taxon>Pseudomonadati</taxon>
        <taxon>Bacteroidota</taxon>
        <taxon>Cytophagia</taxon>
        <taxon>Cytophagales</taxon>
        <taxon>Spirosomataceae</taxon>
        <taxon>Dyadobacter</taxon>
    </lineage>
</organism>
<dbReference type="EMBL" id="JAJTTA010000002">
    <property type="protein sequence ID" value="MCF0040839.1"/>
    <property type="molecule type" value="Genomic_DNA"/>
</dbReference>
<dbReference type="AlphaFoldDB" id="A0A9X1P8W0"/>
<comment type="caution">
    <text evidence="1">The sequence shown here is derived from an EMBL/GenBank/DDBJ whole genome shotgun (WGS) entry which is preliminary data.</text>
</comment>